<feature type="compositionally biased region" description="Basic and acidic residues" evidence="1">
    <location>
        <begin position="256"/>
        <end position="265"/>
    </location>
</feature>
<accession>A0AAX6RDG5</accession>
<evidence type="ECO:0000313" key="5">
    <source>
        <dbReference type="RefSeq" id="XP_021094459.1"/>
    </source>
</evidence>
<dbReference type="RefSeq" id="XP_021094461.1">
    <property type="nucleotide sequence ID" value="XM_021238802.1"/>
</dbReference>
<gene>
    <name evidence="3 4 5 6 7" type="primary">LOC101707766</name>
</gene>
<feature type="compositionally biased region" description="Basic and acidic residues" evidence="1">
    <location>
        <begin position="93"/>
        <end position="110"/>
    </location>
</feature>
<feature type="compositionally biased region" description="Basic residues" evidence="1">
    <location>
        <begin position="172"/>
        <end position="183"/>
    </location>
</feature>
<evidence type="ECO:0000256" key="1">
    <source>
        <dbReference type="SAM" id="MobiDB-lite"/>
    </source>
</evidence>
<evidence type="ECO:0000313" key="3">
    <source>
        <dbReference type="RefSeq" id="XP_021094457.1"/>
    </source>
</evidence>
<evidence type="ECO:0000313" key="6">
    <source>
        <dbReference type="RefSeq" id="XP_021094460.1"/>
    </source>
</evidence>
<organism evidence="2 5">
    <name type="scientific">Heterocephalus glaber</name>
    <name type="common">Naked mole rat</name>
    <dbReference type="NCBI Taxonomy" id="10181"/>
    <lineage>
        <taxon>Eukaryota</taxon>
        <taxon>Metazoa</taxon>
        <taxon>Chordata</taxon>
        <taxon>Craniata</taxon>
        <taxon>Vertebrata</taxon>
        <taxon>Euteleostomi</taxon>
        <taxon>Mammalia</taxon>
        <taxon>Eutheria</taxon>
        <taxon>Euarchontoglires</taxon>
        <taxon>Glires</taxon>
        <taxon>Rodentia</taxon>
        <taxon>Hystricomorpha</taxon>
        <taxon>Bathyergidae</taxon>
        <taxon>Heterocephalus</taxon>
    </lineage>
</organism>
<dbReference type="AlphaFoldDB" id="A0AAX6RDG5"/>
<evidence type="ECO:0000313" key="4">
    <source>
        <dbReference type="RefSeq" id="XP_021094458.1"/>
    </source>
</evidence>
<dbReference type="RefSeq" id="XP_021094459.1">
    <property type="nucleotide sequence ID" value="XM_021238800.1"/>
</dbReference>
<dbReference type="RefSeq" id="XP_021094458.1">
    <property type="nucleotide sequence ID" value="XM_021238799.1"/>
</dbReference>
<keyword evidence="2" id="KW-1185">Reference proteome</keyword>
<feature type="compositionally biased region" description="Low complexity" evidence="1">
    <location>
        <begin position="162"/>
        <end position="171"/>
    </location>
</feature>
<dbReference type="RefSeq" id="XP_021094460.1">
    <property type="nucleotide sequence ID" value="XM_021238801.1"/>
</dbReference>
<dbReference type="GeneID" id="101707766"/>
<dbReference type="RefSeq" id="XP_021094457.1">
    <property type="nucleotide sequence ID" value="XM_021238798.1"/>
</dbReference>
<evidence type="ECO:0000313" key="7">
    <source>
        <dbReference type="RefSeq" id="XP_021094461.1"/>
    </source>
</evidence>
<sequence length="308" mass="33404">MGKSPGPRPRAPHGLGGSCAPRLQDVCVCSEPQDWQGVCIRARGPYSQCSASEAQKLEGLVSADPRPTGPRSGTQSPCIPSLPLCSHASPRRSRPESYRGGPGEKTKEAAGLRGRGGCSPPARAARSSCCLSRGTSQRVPGPACGWRKPEEDGPGASPPRRPAGGRCSLRSPRPRAARRARSRIRRDCSRHLPGGRRLLLLRGRPSSPRKVQCRARLRGAPCPRAARQECGRAPTFLAGRTPDPRPSRVSRTGKLPRREGRGKTAGDFRTRTLQVRTFRGRHGATELNPQPISYLRFNKDRKVYAAKE</sequence>
<name>A0AAX6RDG5_HETGA</name>
<dbReference type="Proteomes" id="UP000694906">
    <property type="component" value="Unplaced"/>
</dbReference>
<feature type="region of interest" description="Disordered" evidence="1">
    <location>
        <begin position="235"/>
        <end position="265"/>
    </location>
</feature>
<reference evidence="3 4" key="1">
    <citation type="submission" date="2025-04" db="UniProtKB">
        <authorList>
            <consortium name="RefSeq"/>
        </authorList>
    </citation>
    <scope>IDENTIFICATION</scope>
</reference>
<feature type="region of interest" description="Disordered" evidence="1">
    <location>
        <begin position="60"/>
        <end position="183"/>
    </location>
</feature>
<feature type="compositionally biased region" description="Polar residues" evidence="1">
    <location>
        <begin position="129"/>
        <end position="138"/>
    </location>
</feature>
<proteinExistence type="predicted"/>
<evidence type="ECO:0000313" key="2">
    <source>
        <dbReference type="Proteomes" id="UP000694906"/>
    </source>
</evidence>
<protein>
    <submittedName>
        <fullName evidence="3 4">Uncharacterized protein LOC101707766 isoform X1</fullName>
    </submittedName>
</protein>